<dbReference type="Proteomes" id="UP001168821">
    <property type="component" value="Unassembled WGS sequence"/>
</dbReference>
<feature type="compositionally biased region" description="Basic and acidic residues" evidence="1">
    <location>
        <begin position="308"/>
        <end position="325"/>
    </location>
</feature>
<organism evidence="3 4">
    <name type="scientific">Zophobas morio</name>
    <dbReference type="NCBI Taxonomy" id="2755281"/>
    <lineage>
        <taxon>Eukaryota</taxon>
        <taxon>Metazoa</taxon>
        <taxon>Ecdysozoa</taxon>
        <taxon>Arthropoda</taxon>
        <taxon>Hexapoda</taxon>
        <taxon>Insecta</taxon>
        <taxon>Pterygota</taxon>
        <taxon>Neoptera</taxon>
        <taxon>Endopterygota</taxon>
        <taxon>Coleoptera</taxon>
        <taxon>Polyphaga</taxon>
        <taxon>Cucujiformia</taxon>
        <taxon>Tenebrionidae</taxon>
        <taxon>Zophobas</taxon>
    </lineage>
</organism>
<feature type="compositionally biased region" description="Basic and acidic residues" evidence="1">
    <location>
        <begin position="355"/>
        <end position="366"/>
    </location>
</feature>
<feature type="compositionally biased region" description="Polar residues" evidence="1">
    <location>
        <begin position="195"/>
        <end position="210"/>
    </location>
</feature>
<gene>
    <name evidence="3" type="ORF">Zmor_004502</name>
</gene>
<accession>A0AA38HJ26</accession>
<feature type="compositionally biased region" description="Polar residues" evidence="1">
    <location>
        <begin position="288"/>
        <end position="301"/>
    </location>
</feature>
<feature type="compositionally biased region" description="Low complexity" evidence="1">
    <location>
        <begin position="273"/>
        <end position="287"/>
    </location>
</feature>
<evidence type="ECO:0000256" key="1">
    <source>
        <dbReference type="SAM" id="MobiDB-lite"/>
    </source>
</evidence>
<feature type="region of interest" description="Disordered" evidence="1">
    <location>
        <begin position="98"/>
        <end position="366"/>
    </location>
</feature>
<keyword evidence="2" id="KW-0732">Signal</keyword>
<proteinExistence type="predicted"/>
<feature type="signal peptide" evidence="2">
    <location>
        <begin position="1"/>
        <end position="22"/>
    </location>
</feature>
<evidence type="ECO:0000313" key="4">
    <source>
        <dbReference type="Proteomes" id="UP001168821"/>
    </source>
</evidence>
<protein>
    <submittedName>
        <fullName evidence="3">Uncharacterized protein</fullName>
    </submittedName>
</protein>
<dbReference type="EMBL" id="JALNTZ010001903">
    <property type="protein sequence ID" value="KAJ3622572.1"/>
    <property type="molecule type" value="Genomic_DNA"/>
</dbReference>
<feature type="compositionally biased region" description="Basic and acidic residues" evidence="1">
    <location>
        <begin position="171"/>
        <end position="184"/>
    </location>
</feature>
<evidence type="ECO:0000313" key="3">
    <source>
        <dbReference type="EMBL" id="KAJ3622572.1"/>
    </source>
</evidence>
<evidence type="ECO:0000256" key="2">
    <source>
        <dbReference type="SAM" id="SignalP"/>
    </source>
</evidence>
<keyword evidence="4" id="KW-1185">Reference proteome</keyword>
<feature type="chain" id="PRO_5041338811" evidence="2">
    <location>
        <begin position="23"/>
        <end position="366"/>
    </location>
</feature>
<sequence length="366" mass="41319">MLYKKAYAYVLLLCLLATFVRGVPTSFANDTFDQEHQDKISDIPMKDVGDPNDNSLGPQLLHDPNTLKRLESLTNSEQGGAEALSLLKRLREYFEKGNEKLDPEEDYTSEPPQPEEQVTADTTLTNEDEEETSNFRTENDQTDQLNNMERDEYSSRSAGKTFGEASLTNSQKDRSSLNQEKKYYSTENPAGDTPPSLNSQKTVSEHSSYNFPYDKLLTDYPSDDYEDELSSTNLQEDEIPKGYSTDDSSNEWTPEHRQEEANSLMNNIPEYPQNESNNLNQQEQSSSTRSFADSTNLNPNGVGQPLNIEEKTEVKGLERERRCNKEPNASSVNGNKGVDSNVETLSVPYIQDPSTQKDNKRISLTT</sequence>
<comment type="caution">
    <text evidence="3">The sequence shown here is derived from an EMBL/GenBank/DDBJ whole genome shotgun (WGS) entry which is preliminary data.</text>
</comment>
<dbReference type="AlphaFoldDB" id="A0AA38HJ26"/>
<name>A0AA38HJ26_9CUCU</name>
<reference evidence="3" key="1">
    <citation type="journal article" date="2023" name="G3 (Bethesda)">
        <title>Whole genome assemblies of Zophobas morio and Tenebrio molitor.</title>
        <authorList>
            <person name="Kaur S."/>
            <person name="Stinson S.A."/>
            <person name="diCenzo G.C."/>
        </authorList>
    </citation>
    <scope>NUCLEOTIDE SEQUENCE</scope>
    <source>
        <strain evidence="3">QUZm001</strain>
    </source>
</reference>